<feature type="transmembrane region" description="Helical" evidence="7">
    <location>
        <begin position="435"/>
        <end position="456"/>
    </location>
</feature>
<feature type="transmembrane region" description="Helical" evidence="7">
    <location>
        <begin position="106"/>
        <end position="124"/>
    </location>
</feature>
<dbReference type="GO" id="GO:0022857">
    <property type="term" value="F:transmembrane transporter activity"/>
    <property type="evidence" value="ECO:0007669"/>
    <property type="project" value="InterPro"/>
</dbReference>
<dbReference type="GeneID" id="19159434"/>
<dbReference type="STRING" id="1182541.W9YQC2"/>
<feature type="transmembrane region" description="Helical" evidence="7">
    <location>
        <begin position="402"/>
        <end position="423"/>
    </location>
</feature>
<dbReference type="FunFam" id="1.20.1250.20:FF:000064">
    <property type="entry name" value="MFS allantoate transporter"/>
    <property type="match status" value="1"/>
</dbReference>
<dbReference type="PANTHER" id="PTHR43791">
    <property type="entry name" value="PERMEASE-RELATED"/>
    <property type="match status" value="1"/>
</dbReference>
<dbReference type="RefSeq" id="XP_007723635.1">
    <property type="nucleotide sequence ID" value="XM_007725445.1"/>
</dbReference>
<organism evidence="9 10">
    <name type="scientific">Capronia coronata CBS 617.96</name>
    <dbReference type="NCBI Taxonomy" id="1182541"/>
    <lineage>
        <taxon>Eukaryota</taxon>
        <taxon>Fungi</taxon>
        <taxon>Dikarya</taxon>
        <taxon>Ascomycota</taxon>
        <taxon>Pezizomycotina</taxon>
        <taxon>Eurotiomycetes</taxon>
        <taxon>Chaetothyriomycetidae</taxon>
        <taxon>Chaetothyriales</taxon>
        <taxon>Herpotrichiellaceae</taxon>
        <taxon>Capronia</taxon>
    </lineage>
</organism>
<feature type="transmembrane region" description="Helical" evidence="7">
    <location>
        <begin position="237"/>
        <end position="257"/>
    </location>
</feature>
<evidence type="ECO:0000256" key="7">
    <source>
        <dbReference type="SAM" id="Phobius"/>
    </source>
</evidence>
<keyword evidence="2" id="KW-0813">Transport</keyword>
<dbReference type="Pfam" id="PF07690">
    <property type="entry name" value="MFS_1"/>
    <property type="match status" value="1"/>
</dbReference>
<dbReference type="PROSITE" id="PS50850">
    <property type="entry name" value="MFS"/>
    <property type="match status" value="1"/>
</dbReference>
<comment type="subcellular location">
    <subcellularLocation>
        <location evidence="1">Membrane</location>
        <topology evidence="1">Multi-pass membrane protein</topology>
    </subcellularLocation>
</comment>
<evidence type="ECO:0000313" key="10">
    <source>
        <dbReference type="Proteomes" id="UP000019484"/>
    </source>
</evidence>
<comment type="caution">
    <text evidence="9">The sequence shown here is derived from an EMBL/GenBank/DDBJ whole genome shotgun (WGS) entry which is preliminary data.</text>
</comment>
<feature type="transmembrane region" description="Helical" evidence="7">
    <location>
        <begin position="306"/>
        <end position="330"/>
    </location>
</feature>
<name>W9YQC2_9EURO</name>
<dbReference type="HOGENOM" id="CLU_001265_0_5_1"/>
<keyword evidence="3 7" id="KW-0812">Transmembrane</keyword>
<dbReference type="EMBL" id="AMWN01000003">
    <property type="protein sequence ID" value="EXJ91441.1"/>
    <property type="molecule type" value="Genomic_DNA"/>
</dbReference>
<gene>
    <name evidence="9" type="ORF">A1O1_04553</name>
</gene>
<feature type="transmembrane region" description="Helical" evidence="7">
    <location>
        <begin position="342"/>
        <end position="363"/>
    </location>
</feature>
<feature type="transmembrane region" description="Helical" evidence="7">
    <location>
        <begin position="69"/>
        <end position="86"/>
    </location>
</feature>
<dbReference type="PANTHER" id="PTHR43791:SF1">
    <property type="entry name" value="ALLANTOATE PERMEASE"/>
    <property type="match status" value="1"/>
</dbReference>
<feature type="transmembrane region" description="Helical" evidence="7">
    <location>
        <begin position="136"/>
        <end position="157"/>
    </location>
</feature>
<dbReference type="SUPFAM" id="SSF103473">
    <property type="entry name" value="MFS general substrate transporter"/>
    <property type="match status" value="1"/>
</dbReference>
<keyword evidence="10" id="KW-1185">Reference proteome</keyword>
<dbReference type="eggNOG" id="KOG2533">
    <property type="taxonomic scope" value="Eukaryota"/>
</dbReference>
<dbReference type="AlphaFoldDB" id="W9YQC2"/>
<evidence type="ECO:0000256" key="2">
    <source>
        <dbReference type="ARBA" id="ARBA00022448"/>
    </source>
</evidence>
<dbReference type="InterPro" id="IPR036259">
    <property type="entry name" value="MFS_trans_sf"/>
</dbReference>
<dbReference type="GO" id="GO:0016020">
    <property type="term" value="C:membrane"/>
    <property type="evidence" value="ECO:0007669"/>
    <property type="project" value="UniProtKB-SubCell"/>
</dbReference>
<feature type="transmembrane region" description="Helical" evidence="7">
    <location>
        <begin position="370"/>
        <end position="390"/>
    </location>
</feature>
<feature type="transmembrane region" description="Helical" evidence="7">
    <location>
        <begin position="169"/>
        <end position="190"/>
    </location>
</feature>
<comment type="similarity">
    <text evidence="6">Belongs to the major facilitator superfamily. Allantoate permease family.</text>
</comment>
<dbReference type="OrthoDB" id="189997at2759"/>
<reference evidence="9 10" key="1">
    <citation type="submission" date="2013-03" db="EMBL/GenBank/DDBJ databases">
        <title>The Genome Sequence of Capronia coronata CBS 617.96.</title>
        <authorList>
            <consortium name="The Broad Institute Genomics Platform"/>
            <person name="Cuomo C."/>
            <person name="de Hoog S."/>
            <person name="Gorbushina A."/>
            <person name="Walker B."/>
            <person name="Young S.K."/>
            <person name="Zeng Q."/>
            <person name="Gargeya S."/>
            <person name="Fitzgerald M."/>
            <person name="Haas B."/>
            <person name="Abouelleil A."/>
            <person name="Allen A.W."/>
            <person name="Alvarado L."/>
            <person name="Arachchi H.M."/>
            <person name="Berlin A.M."/>
            <person name="Chapman S.B."/>
            <person name="Gainer-Dewar J."/>
            <person name="Goldberg J."/>
            <person name="Griggs A."/>
            <person name="Gujja S."/>
            <person name="Hansen M."/>
            <person name="Howarth C."/>
            <person name="Imamovic A."/>
            <person name="Ireland A."/>
            <person name="Larimer J."/>
            <person name="McCowan C."/>
            <person name="Murphy C."/>
            <person name="Pearson M."/>
            <person name="Poon T.W."/>
            <person name="Priest M."/>
            <person name="Roberts A."/>
            <person name="Saif S."/>
            <person name="Shea T."/>
            <person name="Sisk P."/>
            <person name="Sykes S."/>
            <person name="Wortman J."/>
            <person name="Nusbaum C."/>
            <person name="Birren B."/>
        </authorList>
    </citation>
    <scope>NUCLEOTIDE SEQUENCE [LARGE SCALE GENOMIC DNA]</scope>
    <source>
        <strain evidence="9 10">CBS 617.96</strain>
    </source>
</reference>
<dbReference type="Proteomes" id="UP000019484">
    <property type="component" value="Unassembled WGS sequence"/>
</dbReference>
<evidence type="ECO:0000256" key="6">
    <source>
        <dbReference type="ARBA" id="ARBA00037968"/>
    </source>
</evidence>
<evidence type="ECO:0000259" key="8">
    <source>
        <dbReference type="PROSITE" id="PS50850"/>
    </source>
</evidence>
<sequence>MTEKTGAKVDMAPGQGEDVQRVEPLCYEPSMEEGKLKNLKDADVALQYVYNVNATPIDAETDKRIRRTIDWHILPWMFGIYLLQYLDKTTLSYAAIMGIRSDLNIASGQYAWAGSVFYFGYLAFEYPHNRLMQRLPLMKYVSVTVFFWGLTLCLHAATTSFATLMVARFFLGAFEGSVTAGFILMTARWYRAEEQVTRTSYWFCANGFAQIVGGAVAYGVARGFADNPSITFPSWKVIFIITGIITALYSVGMYFFLPDSPINAKWLSETDRAIAVERLRGNQQGLGSKTFKWYQFREALTDPKSWLYCLFACTSMIPPGGLTVFFTLLIQGYGFDSTTTLLVSMPSGAVEVWSTLFFPWLAYKMRNGMLSACLSMLLGLFAIALMTGLARDGPTAHRIGQLVGYYILLGNSATSLLIIFSSISSNVAGYTKKTTVNAMMLIAYCVGFIIGPQTFRDGPYYTNAKYDTIAQLFVALACCVALLYLYKRDNARRDALNLPPQPAGQEFLDLTDNENKYFRYTV</sequence>
<feature type="transmembrane region" description="Helical" evidence="7">
    <location>
        <begin position="202"/>
        <end position="225"/>
    </location>
</feature>
<evidence type="ECO:0000313" key="9">
    <source>
        <dbReference type="EMBL" id="EXJ91441.1"/>
    </source>
</evidence>
<dbReference type="InterPro" id="IPR020846">
    <property type="entry name" value="MFS_dom"/>
</dbReference>
<evidence type="ECO:0000256" key="4">
    <source>
        <dbReference type="ARBA" id="ARBA00022989"/>
    </source>
</evidence>
<proteinExistence type="inferred from homology"/>
<evidence type="ECO:0000256" key="1">
    <source>
        <dbReference type="ARBA" id="ARBA00004141"/>
    </source>
</evidence>
<feature type="transmembrane region" description="Helical" evidence="7">
    <location>
        <begin position="468"/>
        <end position="486"/>
    </location>
</feature>
<dbReference type="Gene3D" id="1.20.1250.20">
    <property type="entry name" value="MFS general substrate transporter like domains"/>
    <property type="match status" value="2"/>
</dbReference>
<evidence type="ECO:0000256" key="5">
    <source>
        <dbReference type="ARBA" id="ARBA00023136"/>
    </source>
</evidence>
<dbReference type="InterPro" id="IPR011701">
    <property type="entry name" value="MFS"/>
</dbReference>
<keyword evidence="5 7" id="KW-0472">Membrane</keyword>
<feature type="domain" description="Major facilitator superfamily (MFS) profile" evidence="8">
    <location>
        <begin position="73"/>
        <end position="493"/>
    </location>
</feature>
<accession>W9YQC2</accession>
<evidence type="ECO:0000256" key="3">
    <source>
        <dbReference type="ARBA" id="ARBA00022692"/>
    </source>
</evidence>
<protein>
    <recommendedName>
        <fullName evidence="8">Major facilitator superfamily (MFS) profile domain-containing protein</fullName>
    </recommendedName>
</protein>
<keyword evidence="4 7" id="KW-1133">Transmembrane helix</keyword>